<organism evidence="2">
    <name type="scientific">marine sediment metagenome</name>
    <dbReference type="NCBI Taxonomy" id="412755"/>
    <lineage>
        <taxon>unclassified sequences</taxon>
        <taxon>metagenomes</taxon>
        <taxon>ecological metagenomes</taxon>
    </lineage>
</organism>
<comment type="caution">
    <text evidence="2">The sequence shown here is derived from an EMBL/GenBank/DDBJ whole genome shotgun (WGS) entry which is preliminary data.</text>
</comment>
<dbReference type="AlphaFoldDB" id="A0A0F9UNW5"/>
<dbReference type="EMBL" id="LAZR01000891">
    <property type="protein sequence ID" value="KKN55293.1"/>
    <property type="molecule type" value="Genomic_DNA"/>
</dbReference>
<feature type="region of interest" description="Disordered" evidence="1">
    <location>
        <begin position="1"/>
        <end position="23"/>
    </location>
</feature>
<reference evidence="2" key="1">
    <citation type="journal article" date="2015" name="Nature">
        <title>Complex archaea that bridge the gap between prokaryotes and eukaryotes.</title>
        <authorList>
            <person name="Spang A."/>
            <person name="Saw J.H."/>
            <person name="Jorgensen S.L."/>
            <person name="Zaremba-Niedzwiedzka K."/>
            <person name="Martijn J."/>
            <person name="Lind A.E."/>
            <person name="van Eijk R."/>
            <person name="Schleper C."/>
            <person name="Guy L."/>
            <person name="Ettema T.J."/>
        </authorList>
    </citation>
    <scope>NUCLEOTIDE SEQUENCE</scope>
</reference>
<evidence type="ECO:0000313" key="2">
    <source>
        <dbReference type="EMBL" id="KKN55293.1"/>
    </source>
</evidence>
<name>A0A0F9UNW5_9ZZZZ</name>
<sequence length="111" mass="12077">MSDKRTQPIMPGSLLSEGVGGGAPPRSEYVAVERCGSNPFGSNVRDEIVEAILDWLGTNPLTRNNPGTTHQLRKALTSYEKRHVFETVKANFHGSDRDDAKTALRAAGLLK</sequence>
<proteinExistence type="predicted"/>
<protein>
    <submittedName>
        <fullName evidence="2">Uncharacterized protein</fullName>
    </submittedName>
</protein>
<accession>A0A0F9UNW5</accession>
<evidence type="ECO:0000256" key="1">
    <source>
        <dbReference type="SAM" id="MobiDB-lite"/>
    </source>
</evidence>
<gene>
    <name evidence="2" type="ORF">LCGC14_0583840</name>
</gene>